<evidence type="ECO:0000256" key="6">
    <source>
        <dbReference type="ARBA" id="ARBA00023134"/>
    </source>
</evidence>
<name>A0A8S0W3V3_9FIRM</name>
<dbReference type="HAMAP" id="MF_00195">
    <property type="entry name" value="GTPase_Der"/>
    <property type="match status" value="1"/>
</dbReference>
<dbReference type="FunFam" id="3.40.50.300:FF:000040">
    <property type="entry name" value="GTPase Der"/>
    <property type="match status" value="1"/>
</dbReference>
<gene>
    <name evidence="9" type="primary">der</name>
    <name evidence="14" type="ORF">DEACI_2604</name>
    <name evidence="13" type="ORF">DEACI_2700</name>
</gene>
<dbReference type="PROSITE" id="PS51712">
    <property type="entry name" value="G_ENGA"/>
    <property type="match status" value="2"/>
</dbReference>
<evidence type="ECO:0000256" key="10">
    <source>
        <dbReference type="PROSITE-ProRule" id="PRU01049"/>
    </source>
</evidence>
<comment type="function">
    <text evidence="8 9 11">GTPase that plays an essential role in the late steps of ribosome biogenesis.</text>
</comment>
<dbReference type="GO" id="GO:0005525">
    <property type="term" value="F:GTP binding"/>
    <property type="evidence" value="ECO:0007669"/>
    <property type="project" value="UniProtKB-UniRule"/>
</dbReference>
<keyword evidence="3 9" id="KW-0690">Ribosome biogenesis</keyword>
<dbReference type="Gene3D" id="3.40.50.300">
    <property type="entry name" value="P-loop containing nucleotide triphosphate hydrolases"/>
    <property type="match status" value="2"/>
</dbReference>
<dbReference type="EMBL" id="LR746496">
    <property type="protein sequence ID" value="CAA7602028.1"/>
    <property type="molecule type" value="Genomic_DNA"/>
</dbReference>
<feature type="binding site" evidence="9">
    <location>
        <begin position="12"/>
        <end position="19"/>
    </location>
    <ligand>
        <name>GTP</name>
        <dbReference type="ChEBI" id="CHEBI:37565"/>
        <label>1</label>
    </ligand>
</feature>
<evidence type="ECO:0000256" key="3">
    <source>
        <dbReference type="ARBA" id="ARBA00022517"/>
    </source>
</evidence>
<evidence type="ECO:0000256" key="11">
    <source>
        <dbReference type="RuleBase" id="RU004481"/>
    </source>
</evidence>
<organism evidence="13">
    <name type="scientific">Acididesulfobacillus acetoxydans</name>
    <dbReference type="NCBI Taxonomy" id="1561005"/>
    <lineage>
        <taxon>Bacteria</taxon>
        <taxon>Bacillati</taxon>
        <taxon>Bacillota</taxon>
        <taxon>Clostridia</taxon>
        <taxon>Eubacteriales</taxon>
        <taxon>Peptococcaceae</taxon>
        <taxon>Acididesulfobacillus</taxon>
    </lineage>
</organism>
<dbReference type="GO" id="GO:0042254">
    <property type="term" value="P:ribosome biogenesis"/>
    <property type="evidence" value="ECO:0007669"/>
    <property type="project" value="UniProtKB-KW"/>
</dbReference>
<reference evidence="14" key="1">
    <citation type="submission" date="2014-11" db="EMBL/GenBank/DDBJ databases">
        <authorList>
            <person name="Hornung B.V."/>
        </authorList>
    </citation>
    <scope>NUCLEOTIDE SEQUENCE</scope>
    <source>
        <strain evidence="14">INE</strain>
    </source>
</reference>
<feature type="domain" description="EngA-type G" evidence="12">
    <location>
        <begin position="181"/>
        <end position="356"/>
    </location>
</feature>
<evidence type="ECO:0000259" key="12">
    <source>
        <dbReference type="PROSITE" id="PS51712"/>
    </source>
</evidence>
<dbReference type="InterPro" id="IPR016484">
    <property type="entry name" value="GTPase_Der"/>
</dbReference>
<sequence length="445" mass="49724">MTLTKPVVAILGRPNVGKSTLFNRIAGGLVAIVENRPGITRDRLYRDAEWLNRKFSLIDTGGIEFRDLSTPLSAQMRRQAELAVEEADVILFLVDAQAALTPDDYTIAHLLRRSAKPVILVANKVENFDKAEAELFELLELGLGEAVPVSAVHGLNTGDLLDAVVAQLPPDPGEDAEPDVIHIAVIGRPNVGKSSLVNSLLGEERVIVSNIPGTTRDAIDTPFRREGKNYVLIDTAGMRRKAKIAELTEHYSVVRSLRAVDRSDVVLMLMDATEGVTEQDKKIAGYAHESGKGIILIINKWDLIEKDDKTMNKFEKDVREELGFLQYAPTLFISAKTGQRVNKILELVDFVAEQNSTRVATAVLNEQIREWIHLNPPPTDKGRRLKILYATQAGVKPPTFVFFVNAPELMHFSYRRYLENRLRQTFGFEGSPLRLVTRQREPEED</sequence>
<feature type="binding site" evidence="9">
    <location>
        <begin position="59"/>
        <end position="63"/>
    </location>
    <ligand>
        <name>GTP</name>
        <dbReference type="ChEBI" id="CHEBI:37565"/>
        <label>1</label>
    </ligand>
</feature>
<dbReference type="CDD" id="cd01895">
    <property type="entry name" value="EngA2"/>
    <property type="match status" value="1"/>
</dbReference>
<keyword evidence="6 9" id="KW-0342">GTP-binding</keyword>
<dbReference type="AlphaFoldDB" id="A0A8S0W3V3"/>
<evidence type="ECO:0000256" key="5">
    <source>
        <dbReference type="ARBA" id="ARBA00022741"/>
    </source>
</evidence>
<keyword evidence="4 11" id="KW-0677">Repeat</keyword>
<evidence type="ECO:0000256" key="8">
    <source>
        <dbReference type="ARBA" id="ARBA00053470"/>
    </source>
</evidence>
<comment type="subunit">
    <text evidence="9">Associates with the 50S ribosomal subunit.</text>
</comment>
<dbReference type="PANTHER" id="PTHR43834">
    <property type="entry name" value="GTPASE DER"/>
    <property type="match status" value="1"/>
</dbReference>
<reference evidence="13" key="2">
    <citation type="submission" date="2020-01" db="EMBL/GenBank/DDBJ databases">
        <authorList>
            <person name="Hornung B."/>
        </authorList>
    </citation>
    <scope>NUCLEOTIDE SEQUENCE</scope>
    <source>
        <strain evidence="13">PacBioINE</strain>
    </source>
</reference>
<dbReference type="InterPro" id="IPR005225">
    <property type="entry name" value="Small_GTP-bd"/>
</dbReference>
<keyword evidence="15" id="KW-1185">Reference proteome</keyword>
<evidence type="ECO:0000313" key="15">
    <source>
        <dbReference type="Proteomes" id="UP001071230"/>
    </source>
</evidence>
<dbReference type="InterPro" id="IPR032859">
    <property type="entry name" value="KH_dom-like"/>
</dbReference>
<dbReference type="Proteomes" id="UP001071230">
    <property type="component" value="Unassembled WGS sequence"/>
</dbReference>
<dbReference type="NCBIfam" id="TIGR03594">
    <property type="entry name" value="GTPase_EngA"/>
    <property type="match status" value="1"/>
</dbReference>
<dbReference type="SMART" id="SM00382">
    <property type="entry name" value="AAA"/>
    <property type="match status" value="2"/>
</dbReference>
<dbReference type="GO" id="GO:0043022">
    <property type="term" value="F:ribosome binding"/>
    <property type="evidence" value="ECO:0007669"/>
    <property type="project" value="TreeGrafter"/>
</dbReference>
<dbReference type="FunFam" id="3.30.300.20:FF:000004">
    <property type="entry name" value="GTPase Der"/>
    <property type="match status" value="1"/>
</dbReference>
<keyword evidence="5 9" id="KW-0547">Nucleotide-binding</keyword>
<dbReference type="SUPFAM" id="SSF52540">
    <property type="entry name" value="P-loop containing nucleoside triphosphate hydrolases"/>
    <property type="match status" value="2"/>
</dbReference>
<accession>A0A8S0W3V3</accession>
<dbReference type="Pfam" id="PF01926">
    <property type="entry name" value="MMR_HSR1"/>
    <property type="match status" value="2"/>
</dbReference>
<dbReference type="Pfam" id="PF14714">
    <property type="entry name" value="KH_dom-like"/>
    <property type="match status" value="1"/>
</dbReference>
<dbReference type="EMBL" id="CDGJ01000078">
    <property type="protein sequence ID" value="CEJ08129.1"/>
    <property type="molecule type" value="Genomic_DNA"/>
</dbReference>
<dbReference type="InterPro" id="IPR006073">
    <property type="entry name" value="GTP-bd"/>
</dbReference>
<feature type="domain" description="EngA-type G" evidence="12">
    <location>
        <begin position="6"/>
        <end position="172"/>
    </location>
</feature>
<feature type="binding site" evidence="9">
    <location>
        <begin position="123"/>
        <end position="126"/>
    </location>
    <ligand>
        <name>GTP</name>
        <dbReference type="ChEBI" id="CHEBI:37565"/>
        <label>1</label>
    </ligand>
</feature>
<evidence type="ECO:0000256" key="1">
    <source>
        <dbReference type="ARBA" id="ARBA00008279"/>
    </source>
</evidence>
<evidence type="ECO:0000256" key="2">
    <source>
        <dbReference type="ARBA" id="ARBA00020953"/>
    </source>
</evidence>
<dbReference type="Gene3D" id="3.30.300.20">
    <property type="match status" value="1"/>
</dbReference>
<evidence type="ECO:0000256" key="9">
    <source>
        <dbReference type="HAMAP-Rule" id="MF_00195"/>
    </source>
</evidence>
<dbReference type="KEGG" id="aacx:DEACI_2700"/>
<dbReference type="InterPro" id="IPR003593">
    <property type="entry name" value="AAA+_ATPase"/>
</dbReference>
<dbReference type="NCBIfam" id="TIGR00231">
    <property type="entry name" value="small_GTP"/>
    <property type="match status" value="2"/>
</dbReference>
<dbReference type="PRINTS" id="PR00326">
    <property type="entry name" value="GTP1OBG"/>
</dbReference>
<dbReference type="InterPro" id="IPR015946">
    <property type="entry name" value="KH_dom-like_a/b"/>
</dbReference>
<evidence type="ECO:0000256" key="4">
    <source>
        <dbReference type="ARBA" id="ARBA00022737"/>
    </source>
</evidence>
<dbReference type="FunFam" id="3.40.50.300:FF:000057">
    <property type="entry name" value="GTPase Der"/>
    <property type="match status" value="1"/>
</dbReference>
<protein>
    <recommendedName>
        <fullName evidence="2 9">GTPase Der</fullName>
    </recommendedName>
    <alternativeName>
        <fullName evidence="7 9">GTP-binding protein EngA</fullName>
    </alternativeName>
</protein>
<dbReference type="PANTHER" id="PTHR43834:SF6">
    <property type="entry name" value="GTPASE DER"/>
    <property type="match status" value="1"/>
</dbReference>
<evidence type="ECO:0000256" key="7">
    <source>
        <dbReference type="ARBA" id="ARBA00032345"/>
    </source>
</evidence>
<comment type="similarity">
    <text evidence="1 9 10 11">Belongs to the TRAFAC class TrmE-Era-EngA-EngB-Septin-like GTPase superfamily. EngA (Der) GTPase family.</text>
</comment>
<feature type="binding site" evidence="9">
    <location>
        <begin position="234"/>
        <end position="238"/>
    </location>
    <ligand>
        <name>GTP</name>
        <dbReference type="ChEBI" id="CHEBI:37565"/>
        <label>2</label>
    </ligand>
</feature>
<evidence type="ECO:0000313" key="13">
    <source>
        <dbReference type="EMBL" id="CAA7602028.1"/>
    </source>
</evidence>
<feature type="binding site" evidence="9">
    <location>
        <begin position="299"/>
        <end position="302"/>
    </location>
    <ligand>
        <name>GTP</name>
        <dbReference type="ChEBI" id="CHEBI:37565"/>
        <label>2</label>
    </ligand>
</feature>
<dbReference type="CDD" id="cd01894">
    <property type="entry name" value="EngA1"/>
    <property type="match status" value="1"/>
</dbReference>
<dbReference type="Proteomes" id="UP000836597">
    <property type="component" value="Chromosome"/>
</dbReference>
<dbReference type="InterPro" id="IPR027417">
    <property type="entry name" value="P-loop_NTPase"/>
</dbReference>
<evidence type="ECO:0000313" key="14">
    <source>
        <dbReference type="EMBL" id="CEJ08129.1"/>
    </source>
</evidence>
<feature type="binding site" evidence="9">
    <location>
        <begin position="187"/>
        <end position="194"/>
    </location>
    <ligand>
        <name>GTP</name>
        <dbReference type="ChEBI" id="CHEBI:37565"/>
        <label>2</label>
    </ligand>
</feature>
<dbReference type="InterPro" id="IPR031166">
    <property type="entry name" value="G_ENGA"/>
</dbReference>
<dbReference type="PIRSF" id="PIRSF006485">
    <property type="entry name" value="GTP-binding_EngA"/>
    <property type="match status" value="1"/>
</dbReference>
<proteinExistence type="inferred from homology"/>